<evidence type="ECO:0000259" key="8">
    <source>
        <dbReference type="Pfam" id="PF12704"/>
    </source>
</evidence>
<feature type="transmembrane region" description="Helical" evidence="6">
    <location>
        <begin position="694"/>
        <end position="718"/>
    </location>
</feature>
<feature type="domain" description="MacB-like periplasmic core" evidence="8">
    <location>
        <begin position="19"/>
        <end position="245"/>
    </location>
</feature>
<evidence type="ECO:0000313" key="9">
    <source>
        <dbReference type="EMBL" id="SNS68844.1"/>
    </source>
</evidence>
<dbReference type="EMBL" id="FZPD01000002">
    <property type="protein sequence ID" value="SNS68844.1"/>
    <property type="molecule type" value="Genomic_DNA"/>
</dbReference>
<comment type="subcellular location">
    <subcellularLocation>
        <location evidence="1">Cell membrane</location>
        <topology evidence="1">Multi-pass membrane protein</topology>
    </subcellularLocation>
</comment>
<dbReference type="InterPro" id="IPR025857">
    <property type="entry name" value="MacB_PCD"/>
</dbReference>
<dbReference type="Proteomes" id="UP000198393">
    <property type="component" value="Unassembled WGS sequence"/>
</dbReference>
<proteinExistence type="predicted"/>
<evidence type="ECO:0000256" key="5">
    <source>
        <dbReference type="ARBA" id="ARBA00023136"/>
    </source>
</evidence>
<keyword evidence="5 6" id="KW-0472">Membrane</keyword>
<dbReference type="InterPro" id="IPR050250">
    <property type="entry name" value="Macrolide_Exporter_MacB"/>
</dbReference>
<feature type="domain" description="MacB-like periplasmic core" evidence="8">
    <location>
        <begin position="452"/>
        <end position="647"/>
    </location>
</feature>
<evidence type="ECO:0000256" key="3">
    <source>
        <dbReference type="ARBA" id="ARBA00022692"/>
    </source>
</evidence>
<dbReference type="OrthoDB" id="5933722at2"/>
<dbReference type="InterPro" id="IPR003838">
    <property type="entry name" value="ABC3_permease_C"/>
</dbReference>
<evidence type="ECO:0000256" key="1">
    <source>
        <dbReference type="ARBA" id="ARBA00004651"/>
    </source>
</evidence>
<evidence type="ECO:0000256" key="2">
    <source>
        <dbReference type="ARBA" id="ARBA00022475"/>
    </source>
</evidence>
<name>A0A239GLA2_EKHLU</name>
<feature type="transmembrane region" description="Helical" evidence="6">
    <location>
        <begin position="301"/>
        <end position="323"/>
    </location>
</feature>
<accession>A0A239GLA2</accession>
<keyword evidence="3 6" id="KW-0812">Transmembrane</keyword>
<dbReference type="RefSeq" id="WP_089355633.1">
    <property type="nucleotide sequence ID" value="NZ_FZPD01000002.1"/>
</dbReference>
<feature type="transmembrane region" description="Helical" evidence="6">
    <location>
        <begin position="443"/>
        <end position="464"/>
    </location>
</feature>
<dbReference type="PANTHER" id="PTHR30572:SF18">
    <property type="entry name" value="ABC-TYPE MACROLIDE FAMILY EXPORT SYSTEM PERMEASE COMPONENT 2"/>
    <property type="match status" value="1"/>
</dbReference>
<feature type="transmembrane region" description="Helical" evidence="6">
    <location>
        <begin position="781"/>
        <end position="803"/>
    </location>
</feature>
<dbReference type="Pfam" id="PF12704">
    <property type="entry name" value="MacB_PCD"/>
    <property type="match status" value="2"/>
</dbReference>
<feature type="transmembrane region" description="Helical" evidence="6">
    <location>
        <begin position="20"/>
        <end position="40"/>
    </location>
</feature>
<evidence type="ECO:0000259" key="7">
    <source>
        <dbReference type="Pfam" id="PF02687"/>
    </source>
</evidence>
<dbReference type="GO" id="GO:0022857">
    <property type="term" value="F:transmembrane transporter activity"/>
    <property type="evidence" value="ECO:0007669"/>
    <property type="project" value="TreeGrafter"/>
</dbReference>
<feature type="domain" description="ABC3 transporter permease C-terminal" evidence="7">
    <location>
        <begin position="697"/>
        <end position="810"/>
    </location>
</feature>
<sequence length="817" mass="92210">MLTSFKLFIRSFRRNKLFSVINILGLTVGFFASILIYLYVQNELSYDQFHENGEQIYRVNQTFIWGEDNPNQFASTGPGVGYAISEEIPEARQIVRIHTPEMMPVRFKDKDEEKFFNDEYVLAADSNFFEVFTYPLLKGDKYTVLDKPNSMVLTEKVAKRYFGNEDPVGKLIDLAGGPIRQTFVVTGVVADKNQNSYIDFDILISLNSIDRVKRSNWSWMWTTFETFILLEKGTDPDQVRAKLNHLPEKHAIETLEVMGYTYEEYIAAGKEWNLYLQPFQDIHLHSSNIYSRLSEVGDFKIVAALIGSAFFLVILSCINFINLSTAQFTTRAKDVALRKVLGGSKSAFIKRFFGESLAYCLIAIFVALAVLFYTIPFINQAMGTDLSLSLMKEPVLIVFVFALVLLVSAVAGLYPFIFFNSFNPTSAMKGEMRSGKRGLRLRNGMLVTQYVLSFLLIIGTITIYKQLNHFMNADMGFSKDNLMIVENAHWSGSQEELADEIANLDGVTGTAVCDATPMIVYNGDRFMPDKPEGGSLPLNYVLGDDDYIKLLEIEMAVGRSFDPSFSDDVNGIVINETAARTIGWAVNEDILNRKITNWSGTYHIIGVAKDFNFLSLHSPIEPFAIFHSNSNAQGERPLTRIMVKSHSTEADFKQLLTSIEEKWNEFAPGRPFEHLILSDHFERTYQTEERFGSVLSFFALLTIIIASLGLFGIVVFTIEQKLKEIGVRKVLGASISSIVVLFSRSYVKLLIVAFCIAAPFGYYFMNIWLSDFEYKINMSAGIFLMALGILLIISLVICIVQTAKASLMNPSEVLKDE</sequence>
<dbReference type="Pfam" id="PF02687">
    <property type="entry name" value="FtsX"/>
    <property type="match status" value="2"/>
</dbReference>
<keyword evidence="4 6" id="KW-1133">Transmembrane helix</keyword>
<feature type="transmembrane region" description="Helical" evidence="6">
    <location>
        <begin position="395"/>
        <end position="422"/>
    </location>
</feature>
<organism evidence="9 10">
    <name type="scientific">Ekhidna lutea</name>
    <dbReference type="NCBI Taxonomy" id="447679"/>
    <lineage>
        <taxon>Bacteria</taxon>
        <taxon>Pseudomonadati</taxon>
        <taxon>Bacteroidota</taxon>
        <taxon>Cytophagia</taxon>
        <taxon>Cytophagales</taxon>
        <taxon>Reichenbachiellaceae</taxon>
        <taxon>Ekhidna</taxon>
    </lineage>
</organism>
<reference evidence="9 10" key="1">
    <citation type="submission" date="2017-06" db="EMBL/GenBank/DDBJ databases">
        <authorList>
            <person name="Kim H.J."/>
            <person name="Triplett B.A."/>
        </authorList>
    </citation>
    <scope>NUCLEOTIDE SEQUENCE [LARGE SCALE GENOMIC DNA]</scope>
    <source>
        <strain evidence="9 10">DSM 19307</strain>
    </source>
</reference>
<gene>
    <name evidence="9" type="ORF">SAMN05421640_0858</name>
</gene>
<evidence type="ECO:0000313" key="10">
    <source>
        <dbReference type="Proteomes" id="UP000198393"/>
    </source>
</evidence>
<feature type="transmembrane region" description="Helical" evidence="6">
    <location>
        <begin position="749"/>
        <end position="769"/>
    </location>
</feature>
<dbReference type="AlphaFoldDB" id="A0A239GLA2"/>
<evidence type="ECO:0000256" key="6">
    <source>
        <dbReference type="SAM" id="Phobius"/>
    </source>
</evidence>
<protein>
    <submittedName>
        <fullName evidence="9">Putative ABC transport system permease protein</fullName>
    </submittedName>
</protein>
<keyword evidence="2" id="KW-1003">Cell membrane</keyword>
<dbReference type="GO" id="GO:0005886">
    <property type="term" value="C:plasma membrane"/>
    <property type="evidence" value="ECO:0007669"/>
    <property type="project" value="UniProtKB-SubCell"/>
</dbReference>
<feature type="transmembrane region" description="Helical" evidence="6">
    <location>
        <begin position="356"/>
        <end position="375"/>
    </location>
</feature>
<feature type="domain" description="ABC3 transporter permease C-terminal" evidence="7">
    <location>
        <begin position="309"/>
        <end position="424"/>
    </location>
</feature>
<evidence type="ECO:0000256" key="4">
    <source>
        <dbReference type="ARBA" id="ARBA00022989"/>
    </source>
</evidence>
<keyword evidence="10" id="KW-1185">Reference proteome</keyword>
<dbReference type="PANTHER" id="PTHR30572">
    <property type="entry name" value="MEMBRANE COMPONENT OF TRANSPORTER-RELATED"/>
    <property type="match status" value="1"/>
</dbReference>